<dbReference type="SUPFAM" id="SSF88713">
    <property type="entry name" value="Glycoside hydrolase/deacetylase"/>
    <property type="match status" value="1"/>
</dbReference>
<evidence type="ECO:0000256" key="3">
    <source>
        <dbReference type="SAM" id="Phobius"/>
    </source>
</evidence>
<comment type="subcellular location">
    <subcellularLocation>
        <location evidence="1">Secreted</location>
    </subcellularLocation>
</comment>
<evidence type="ECO:0000256" key="2">
    <source>
        <dbReference type="ARBA" id="ARBA00022729"/>
    </source>
</evidence>
<comment type="caution">
    <text evidence="5">The sequence shown here is derived from an EMBL/GenBank/DDBJ whole genome shotgun (WGS) entry which is preliminary data.</text>
</comment>
<sequence>MDKKAKVNLLSRGILIGILITLVLNLIKDSVVEVYPVLSENQKICVPIIMYHQVKNYGYGKDVISPYEFESDLVYLKENNYTTITMNDLIDYVYNDKQLPKNPIVLSFDDGHLSIYKYVYPLLKEYDMKIVLSVIGKGIDDFTKVHDENMAYSHVTWDQIKEMKESGHIEVQNHSYNLHTCNNGRIGCLQKRNESLEDYQLLLSDDLEKCQNQIVINTGSVPNTFAYPYGETSENCDSVVRQLGFKATLSCRYGVNIIEKNPEKLYGLKRICRAHNEYVGKLIKEGMETLKYSSE</sequence>
<dbReference type="PROSITE" id="PS51677">
    <property type="entry name" value="NODB"/>
    <property type="match status" value="1"/>
</dbReference>
<keyword evidence="3" id="KW-0472">Membrane</keyword>
<feature type="transmembrane region" description="Helical" evidence="3">
    <location>
        <begin position="9"/>
        <end position="27"/>
    </location>
</feature>
<evidence type="ECO:0000259" key="4">
    <source>
        <dbReference type="PROSITE" id="PS51677"/>
    </source>
</evidence>
<keyword evidence="3" id="KW-1133">Transmembrane helix</keyword>
<dbReference type="OrthoDB" id="9778320at2"/>
<dbReference type="PANTHER" id="PTHR34216:SF3">
    <property type="entry name" value="POLY-BETA-1,6-N-ACETYL-D-GLUCOSAMINE N-DEACETYLASE"/>
    <property type="match status" value="1"/>
</dbReference>
<dbReference type="InterPro" id="IPR002509">
    <property type="entry name" value="NODB_dom"/>
</dbReference>
<feature type="domain" description="NodB homology" evidence="4">
    <location>
        <begin position="102"/>
        <end position="295"/>
    </location>
</feature>
<proteinExistence type="predicted"/>
<dbReference type="GO" id="GO:0005576">
    <property type="term" value="C:extracellular region"/>
    <property type="evidence" value="ECO:0007669"/>
    <property type="project" value="UniProtKB-SubCell"/>
</dbReference>
<evidence type="ECO:0000313" key="6">
    <source>
        <dbReference type="Proteomes" id="UP000273083"/>
    </source>
</evidence>
<dbReference type="RefSeq" id="WP_123607951.1">
    <property type="nucleotide sequence ID" value="NZ_RJVG01000001.1"/>
</dbReference>
<evidence type="ECO:0000313" key="5">
    <source>
        <dbReference type="EMBL" id="ROR31865.1"/>
    </source>
</evidence>
<dbReference type="CDD" id="cd10918">
    <property type="entry name" value="CE4_NodB_like_5s_6s"/>
    <property type="match status" value="1"/>
</dbReference>
<evidence type="ECO:0000256" key="1">
    <source>
        <dbReference type="ARBA" id="ARBA00004613"/>
    </source>
</evidence>
<dbReference type="AlphaFoldDB" id="A0A3N1XZ43"/>
<dbReference type="Gene3D" id="3.20.20.370">
    <property type="entry name" value="Glycoside hydrolase/deacetylase"/>
    <property type="match status" value="1"/>
</dbReference>
<name>A0A3N1XZ43_9FIRM</name>
<dbReference type="InterPro" id="IPR011330">
    <property type="entry name" value="Glyco_hydro/deAcase_b/a-brl"/>
</dbReference>
<gene>
    <name evidence="5" type="ORF">EDD66_101485</name>
</gene>
<accession>A0A3N1XZ43</accession>
<dbReference type="EMBL" id="RJVG01000001">
    <property type="protein sequence ID" value="ROR31865.1"/>
    <property type="molecule type" value="Genomic_DNA"/>
</dbReference>
<keyword evidence="6" id="KW-1185">Reference proteome</keyword>
<organism evidence="5 6">
    <name type="scientific">Mobilisporobacter senegalensis</name>
    <dbReference type="NCBI Taxonomy" id="1329262"/>
    <lineage>
        <taxon>Bacteria</taxon>
        <taxon>Bacillati</taxon>
        <taxon>Bacillota</taxon>
        <taxon>Clostridia</taxon>
        <taxon>Lachnospirales</taxon>
        <taxon>Lachnospiraceae</taxon>
        <taxon>Mobilisporobacter</taxon>
    </lineage>
</organism>
<keyword evidence="3" id="KW-0812">Transmembrane</keyword>
<reference evidence="5 6" key="1">
    <citation type="submission" date="2018-11" db="EMBL/GenBank/DDBJ databases">
        <title>Genomic Encyclopedia of Type Strains, Phase IV (KMG-IV): sequencing the most valuable type-strain genomes for metagenomic binning, comparative biology and taxonomic classification.</title>
        <authorList>
            <person name="Goeker M."/>
        </authorList>
    </citation>
    <scope>NUCLEOTIDE SEQUENCE [LARGE SCALE GENOMIC DNA]</scope>
    <source>
        <strain evidence="5 6">DSM 26537</strain>
    </source>
</reference>
<dbReference type="PANTHER" id="PTHR34216">
    <property type="match status" value="1"/>
</dbReference>
<dbReference type="InterPro" id="IPR051398">
    <property type="entry name" value="Polysacch_Deacetylase"/>
</dbReference>
<dbReference type="Proteomes" id="UP000273083">
    <property type="component" value="Unassembled WGS sequence"/>
</dbReference>
<keyword evidence="2" id="KW-0732">Signal</keyword>
<dbReference type="GO" id="GO:0016810">
    <property type="term" value="F:hydrolase activity, acting on carbon-nitrogen (but not peptide) bonds"/>
    <property type="evidence" value="ECO:0007669"/>
    <property type="project" value="InterPro"/>
</dbReference>
<protein>
    <submittedName>
        <fullName evidence="5">Polysaccharide deacetylase</fullName>
    </submittedName>
</protein>
<dbReference type="GO" id="GO:0005975">
    <property type="term" value="P:carbohydrate metabolic process"/>
    <property type="evidence" value="ECO:0007669"/>
    <property type="project" value="InterPro"/>
</dbReference>
<dbReference type="Pfam" id="PF01522">
    <property type="entry name" value="Polysacc_deac_1"/>
    <property type="match status" value="1"/>
</dbReference>